<feature type="chain" id="PRO_5001482229" evidence="1">
    <location>
        <begin position="20"/>
        <end position="156"/>
    </location>
</feature>
<dbReference type="RefSeq" id="WP_032571170.1">
    <property type="nucleotide sequence ID" value="NZ_JGDM01000080.1"/>
</dbReference>
<protein>
    <submittedName>
        <fullName evidence="2">Uncharacterized protein</fullName>
    </submittedName>
</protein>
<evidence type="ECO:0000313" key="3">
    <source>
        <dbReference type="Proteomes" id="UP000022272"/>
    </source>
</evidence>
<name>A0A015YA51_BACFG</name>
<keyword evidence="1" id="KW-0732">Signal</keyword>
<evidence type="ECO:0000313" key="2">
    <source>
        <dbReference type="EMBL" id="EXZ43360.1"/>
    </source>
</evidence>
<feature type="signal peptide" evidence="1">
    <location>
        <begin position="1"/>
        <end position="19"/>
    </location>
</feature>
<dbReference type="PATRIC" id="fig|1339280.3.peg.3434"/>
<reference evidence="2 3" key="1">
    <citation type="submission" date="2014-02" db="EMBL/GenBank/DDBJ databases">
        <authorList>
            <person name="Sears C."/>
            <person name="Carroll K."/>
            <person name="Sack B.R."/>
            <person name="Qadri F."/>
            <person name="Myers L.L."/>
            <person name="Chung G.-T."/>
            <person name="Escheverria P."/>
            <person name="Fraser C.M."/>
            <person name="Sadzewicz L."/>
            <person name="Shefchek K.A."/>
            <person name="Tallon L."/>
            <person name="Das S.P."/>
            <person name="Daugherty S."/>
            <person name="Mongodin E.F."/>
        </authorList>
    </citation>
    <scope>NUCLEOTIDE SEQUENCE [LARGE SCALE GENOMIC DNA]</scope>
    <source>
        <strain evidence="2 3">2-F-2 #4</strain>
    </source>
</reference>
<gene>
    <name evidence="2" type="ORF">M076_3588</name>
</gene>
<proteinExistence type="predicted"/>
<accession>A0A015YA51</accession>
<dbReference type="EMBL" id="JGDM01000080">
    <property type="protein sequence ID" value="EXZ43360.1"/>
    <property type="molecule type" value="Genomic_DNA"/>
</dbReference>
<sequence length="156" mass="17409">MKRIIYFTLLLLTALSVNAQVKVISPHPDIKVKLLRCKEAGGTATLEFTLTNLSNKDMTIYMWGAEPTRTTKVYDDEGNIYDTDEQVSVQIANGPASSYMKCSENTFPSDVPVKCRVFINGLDEYAAELSKVIVDLLVVNGTNKDIEFKNVPIIRD</sequence>
<comment type="caution">
    <text evidence="2">The sequence shown here is derived from an EMBL/GenBank/DDBJ whole genome shotgun (WGS) entry which is preliminary data.</text>
</comment>
<evidence type="ECO:0000256" key="1">
    <source>
        <dbReference type="SAM" id="SignalP"/>
    </source>
</evidence>
<organism evidence="2 3">
    <name type="scientific">Bacteroides fragilis str. 2-F-2 #4</name>
    <dbReference type="NCBI Taxonomy" id="1339280"/>
    <lineage>
        <taxon>Bacteria</taxon>
        <taxon>Pseudomonadati</taxon>
        <taxon>Bacteroidota</taxon>
        <taxon>Bacteroidia</taxon>
        <taxon>Bacteroidales</taxon>
        <taxon>Bacteroidaceae</taxon>
        <taxon>Bacteroides</taxon>
    </lineage>
</organism>
<dbReference type="AlphaFoldDB" id="A0A015YA51"/>
<dbReference type="Proteomes" id="UP000022272">
    <property type="component" value="Unassembled WGS sequence"/>
</dbReference>